<reference evidence="1" key="1">
    <citation type="journal article" date="2014" name="Front. Microbiol.">
        <title>High frequency of phylogenetically diverse reductive dehalogenase-homologous genes in deep subseafloor sedimentary metagenomes.</title>
        <authorList>
            <person name="Kawai M."/>
            <person name="Futagami T."/>
            <person name="Toyoda A."/>
            <person name="Takaki Y."/>
            <person name="Nishi S."/>
            <person name="Hori S."/>
            <person name="Arai W."/>
            <person name="Tsubouchi T."/>
            <person name="Morono Y."/>
            <person name="Uchiyama I."/>
            <person name="Ito T."/>
            <person name="Fujiyama A."/>
            <person name="Inagaki F."/>
            <person name="Takami H."/>
        </authorList>
    </citation>
    <scope>NUCLEOTIDE SEQUENCE</scope>
    <source>
        <strain evidence="1">Expedition CK06-06</strain>
    </source>
</reference>
<name>X1T7U1_9ZZZZ</name>
<protein>
    <submittedName>
        <fullName evidence="1">Uncharacterized protein</fullName>
    </submittedName>
</protein>
<proteinExistence type="predicted"/>
<comment type="caution">
    <text evidence="1">The sequence shown here is derived from an EMBL/GenBank/DDBJ whole genome shotgun (WGS) entry which is preliminary data.</text>
</comment>
<dbReference type="AlphaFoldDB" id="X1T7U1"/>
<sequence length="230" mass="26381">ELKSNGNYVVAPPSIIKAHQYVYEIPLSEMLPIPKLLTKKEREPAPCAEERKHKTFKIPKYHGQKVDCIRQILSRNLEEGERNNSLFILYNLLLQNKNTDEYSKKLVVEKNGSLSKPLTELDLKKVCRRAYNHGCVGIRDKLAYIKCEACGYRFKDGKLKDSNIMIKNIRILSELSNTQRGIVCLLGTVFEGEYPSINNIAETAKMNYETVKNAIKALKEMRVIDEALYN</sequence>
<accession>X1T7U1</accession>
<gene>
    <name evidence="1" type="ORF">S12H4_22480</name>
</gene>
<evidence type="ECO:0000313" key="1">
    <source>
        <dbReference type="EMBL" id="GAI76054.1"/>
    </source>
</evidence>
<dbReference type="EMBL" id="BARW01011732">
    <property type="protein sequence ID" value="GAI76054.1"/>
    <property type="molecule type" value="Genomic_DNA"/>
</dbReference>
<organism evidence="1">
    <name type="scientific">marine sediment metagenome</name>
    <dbReference type="NCBI Taxonomy" id="412755"/>
    <lineage>
        <taxon>unclassified sequences</taxon>
        <taxon>metagenomes</taxon>
        <taxon>ecological metagenomes</taxon>
    </lineage>
</organism>
<feature type="non-terminal residue" evidence="1">
    <location>
        <position position="1"/>
    </location>
</feature>